<proteinExistence type="predicted"/>
<dbReference type="PANTHER" id="PTHR31973">
    <property type="entry name" value="POLYPROTEIN, PUTATIVE-RELATED"/>
    <property type="match status" value="1"/>
</dbReference>
<evidence type="ECO:0000313" key="1">
    <source>
        <dbReference type="EMBL" id="KAH1073335.1"/>
    </source>
</evidence>
<name>A0A9D3ZWE9_9ROSI</name>
<reference evidence="1 2" key="1">
    <citation type="journal article" date="2021" name="Plant Biotechnol. J.">
        <title>Multi-omics assisted identification of the key and species-specific regulatory components of drought-tolerant mechanisms in Gossypium stocksii.</title>
        <authorList>
            <person name="Yu D."/>
            <person name="Ke L."/>
            <person name="Zhang D."/>
            <person name="Wu Y."/>
            <person name="Sun Y."/>
            <person name="Mei J."/>
            <person name="Sun J."/>
            <person name="Sun Y."/>
        </authorList>
    </citation>
    <scope>NUCLEOTIDE SEQUENCE [LARGE SCALE GENOMIC DNA]</scope>
    <source>
        <strain evidence="2">cv. E1</strain>
        <tissue evidence="1">Leaf</tissue>
    </source>
</reference>
<comment type="caution">
    <text evidence="1">The sequence shown here is derived from an EMBL/GenBank/DDBJ whole genome shotgun (WGS) entry which is preliminary data.</text>
</comment>
<organism evidence="1 2">
    <name type="scientific">Gossypium stocksii</name>
    <dbReference type="NCBI Taxonomy" id="47602"/>
    <lineage>
        <taxon>Eukaryota</taxon>
        <taxon>Viridiplantae</taxon>
        <taxon>Streptophyta</taxon>
        <taxon>Embryophyta</taxon>
        <taxon>Tracheophyta</taxon>
        <taxon>Spermatophyta</taxon>
        <taxon>Magnoliopsida</taxon>
        <taxon>eudicotyledons</taxon>
        <taxon>Gunneridae</taxon>
        <taxon>Pentapetalae</taxon>
        <taxon>rosids</taxon>
        <taxon>malvids</taxon>
        <taxon>Malvales</taxon>
        <taxon>Malvaceae</taxon>
        <taxon>Malvoideae</taxon>
        <taxon>Gossypium</taxon>
    </lineage>
</organism>
<dbReference type="PANTHER" id="PTHR31973:SF187">
    <property type="entry name" value="MUTATOR TRANSPOSASE MUDRA PROTEIN"/>
    <property type="match status" value="1"/>
</dbReference>
<dbReference type="OrthoDB" id="1304678at2759"/>
<protein>
    <submittedName>
        <fullName evidence="1">Uncharacterized protein</fullName>
    </submittedName>
</protein>
<dbReference type="Proteomes" id="UP000828251">
    <property type="component" value="Unassembled WGS sequence"/>
</dbReference>
<keyword evidence="2" id="KW-1185">Reference proteome</keyword>
<evidence type="ECO:0000313" key="2">
    <source>
        <dbReference type="Proteomes" id="UP000828251"/>
    </source>
</evidence>
<sequence length="198" mass="23349">METHKCSITFKNKRVSYKFVGEHCLSKIRVIPKLKLTEMQKLAKEELKIKLSRGTCSKARKWALEEINGRVCYEFNRLWYYVNALRKVDPDGDIEVMVERPTSTKVPKFRRFYVWFSALRKEFLECCRLFICLDRCLLKGSRGNFCVLWEEMGLMEEISELLPRVKHRVCEGIYMPTGGKKILEETNNNYFGELANPT</sequence>
<dbReference type="EMBL" id="JAIQCV010000008">
    <property type="protein sequence ID" value="KAH1073335.1"/>
    <property type="molecule type" value="Genomic_DNA"/>
</dbReference>
<accession>A0A9D3ZWE9</accession>
<dbReference type="AlphaFoldDB" id="A0A9D3ZWE9"/>
<gene>
    <name evidence="1" type="ORF">J1N35_025663</name>
</gene>